<dbReference type="AlphaFoldDB" id="A0A7C5KD05"/>
<organism evidence="1">
    <name type="scientific">Thermodesulfobium narugense</name>
    <dbReference type="NCBI Taxonomy" id="184064"/>
    <lineage>
        <taxon>Bacteria</taxon>
        <taxon>Pseudomonadati</taxon>
        <taxon>Thermodesulfobiota</taxon>
        <taxon>Thermodesulfobiia</taxon>
        <taxon>Thermodesulfobiales</taxon>
        <taxon>Thermodesulfobiaceae</taxon>
        <taxon>Thermodesulfobium</taxon>
    </lineage>
</organism>
<sequence>MISVSKTGMSKMHLKQAFPFPKHGEHLRAYLELLDCFEIVGVKLRPEMDRYFSKFRNDKIGPHPELLTERSKNARNIR</sequence>
<proteinExistence type="predicted"/>
<comment type="caution">
    <text evidence="1">The sequence shown here is derived from an EMBL/GenBank/DDBJ whole genome shotgun (WGS) entry which is preliminary data.</text>
</comment>
<accession>A0A7C5KD05</accession>
<name>A0A7C5KD05_9BACT</name>
<protein>
    <submittedName>
        <fullName evidence="1">Uncharacterized protein</fullName>
    </submittedName>
</protein>
<evidence type="ECO:0000313" key="1">
    <source>
        <dbReference type="EMBL" id="HHI66157.1"/>
    </source>
</evidence>
<gene>
    <name evidence="1" type="ORF">ENL70_06395</name>
</gene>
<reference evidence="1" key="1">
    <citation type="journal article" date="2020" name="mSystems">
        <title>Genome- and Community-Level Interaction Insights into Carbon Utilization and Element Cycling Functions of Hydrothermarchaeota in Hydrothermal Sediment.</title>
        <authorList>
            <person name="Zhou Z."/>
            <person name="Liu Y."/>
            <person name="Xu W."/>
            <person name="Pan J."/>
            <person name="Luo Z.H."/>
            <person name="Li M."/>
        </authorList>
    </citation>
    <scope>NUCLEOTIDE SEQUENCE [LARGE SCALE GENOMIC DNA]</scope>
    <source>
        <strain evidence="1">SpSt-1019</strain>
    </source>
</reference>
<dbReference type="EMBL" id="DRUY01000212">
    <property type="protein sequence ID" value="HHI66157.1"/>
    <property type="molecule type" value="Genomic_DNA"/>
</dbReference>